<dbReference type="EMBL" id="QFBC01000006">
    <property type="protein sequence ID" value="PWE55337.1"/>
    <property type="molecule type" value="Genomic_DNA"/>
</dbReference>
<organism evidence="16 17">
    <name type="scientific">Metarhizobium album</name>
    <dbReference type="NCBI Taxonomy" id="2182425"/>
    <lineage>
        <taxon>Bacteria</taxon>
        <taxon>Pseudomonadati</taxon>
        <taxon>Pseudomonadota</taxon>
        <taxon>Alphaproteobacteria</taxon>
        <taxon>Hyphomicrobiales</taxon>
        <taxon>Rhizobiaceae</taxon>
        <taxon>Metarhizobium</taxon>
    </lineage>
</organism>
<dbReference type="Gene3D" id="3.30.390.30">
    <property type="match status" value="1"/>
</dbReference>
<feature type="binding site" evidence="11">
    <location>
        <position position="286"/>
    </location>
    <ligand>
        <name>NAD(+)</name>
        <dbReference type="ChEBI" id="CHEBI:57540"/>
    </ligand>
</feature>
<accession>A0A2U2DPV0</accession>
<evidence type="ECO:0000256" key="10">
    <source>
        <dbReference type="PIRSR" id="PIRSR000350-2"/>
    </source>
</evidence>
<feature type="binding site" evidence="11">
    <location>
        <begin position="332"/>
        <end position="335"/>
    </location>
    <ligand>
        <name>FAD</name>
        <dbReference type="ChEBI" id="CHEBI:57692"/>
    </ligand>
</feature>
<dbReference type="FunFam" id="3.30.390.30:FF:000001">
    <property type="entry name" value="Dihydrolipoyl dehydrogenase"/>
    <property type="match status" value="1"/>
</dbReference>
<proteinExistence type="inferred from homology"/>
<comment type="similarity">
    <text evidence="2 13">Belongs to the class-I pyridine nucleotide-disulfide oxidoreductase family.</text>
</comment>
<dbReference type="Gene3D" id="3.50.50.60">
    <property type="entry name" value="FAD/NAD(P)-binding domain"/>
    <property type="match status" value="2"/>
</dbReference>
<dbReference type="PANTHER" id="PTHR22912:SF217">
    <property type="entry name" value="DIHYDROLIPOYL DEHYDROGENASE"/>
    <property type="match status" value="1"/>
</dbReference>
<dbReference type="GO" id="GO:0050660">
    <property type="term" value="F:flavin adenine dinucleotide binding"/>
    <property type="evidence" value="ECO:0007669"/>
    <property type="project" value="InterPro"/>
</dbReference>
<dbReference type="InterPro" id="IPR004099">
    <property type="entry name" value="Pyr_nucl-diS_OxRdtase_dimer"/>
</dbReference>
<keyword evidence="6 11" id="KW-0274">FAD</keyword>
<evidence type="ECO:0000256" key="2">
    <source>
        <dbReference type="ARBA" id="ARBA00007532"/>
    </source>
</evidence>
<comment type="cofactor">
    <cofactor evidence="11 13">
        <name>FAD</name>
        <dbReference type="ChEBI" id="CHEBI:57692"/>
    </cofactor>
    <text evidence="11 13">Binds 1 FAD per subunit.</text>
</comment>
<evidence type="ECO:0000256" key="11">
    <source>
        <dbReference type="PIRSR" id="PIRSR000350-3"/>
    </source>
</evidence>
<dbReference type="InterPro" id="IPR016156">
    <property type="entry name" value="FAD/NAD-linked_Rdtase_dimer_sf"/>
</dbReference>
<dbReference type="InterPro" id="IPR050151">
    <property type="entry name" value="Class-I_Pyr_Nuc-Dis_Oxidored"/>
</dbReference>
<evidence type="ECO:0000259" key="14">
    <source>
        <dbReference type="Pfam" id="PF02852"/>
    </source>
</evidence>
<sequence>MAENYDVIIIGSGPGGYIAAIRAAQLGMKVAVVEREHLAGICSNWGCIPTKALLRSADVLHSAQHAKNYGLTLEGTIKPDLKAIVARSRGIAERMNGGVGFLFKKNKVDIIWGEAKITKPGEIVVGKTTKPIQQPQAPLPKNAKGEGTYTAKHIVIATGARPRALPGMEPDGKLIWTYFEAMKPEEMPKSLLVVGSGAIGIEFASFYRTMGVDVTVVEVMSQVMPVEDAEISALAKKQFDKQGMKILLDAKVVKVEKGPNSVTATVEKKDGAKETITADRMISAVGVQANVENIGLEAVGVKTDRGFIASDGYGKTNVPGIYAIGDVAGPPMLAHKAEHEAVICIEKIAGLPNVHPMDKAKIPGCTYCNPQVASVGLTEAKAKAEGRDIRVGRFPFVANGKAIALGEDQGLVKTIFDKKTGELLGAHMVGAEVTELIQGFVVAMNLETTEEELMHTIFPHPTISETMKESVLDAYGRALNA</sequence>
<keyword evidence="5 13" id="KW-0285">Flavoprotein</keyword>
<dbReference type="InterPro" id="IPR001100">
    <property type="entry name" value="Pyr_nuc-diS_OxRdtase"/>
</dbReference>
<comment type="catalytic activity">
    <reaction evidence="9 13">
        <text>N(6)-[(R)-dihydrolipoyl]-L-lysyl-[protein] + NAD(+) = N(6)-[(R)-lipoyl]-L-lysyl-[protein] + NADH + H(+)</text>
        <dbReference type="Rhea" id="RHEA:15045"/>
        <dbReference type="Rhea" id="RHEA-COMP:10474"/>
        <dbReference type="Rhea" id="RHEA-COMP:10475"/>
        <dbReference type="ChEBI" id="CHEBI:15378"/>
        <dbReference type="ChEBI" id="CHEBI:57540"/>
        <dbReference type="ChEBI" id="CHEBI:57945"/>
        <dbReference type="ChEBI" id="CHEBI:83099"/>
        <dbReference type="ChEBI" id="CHEBI:83100"/>
        <dbReference type="EC" id="1.8.1.4"/>
    </reaction>
</comment>
<evidence type="ECO:0000256" key="1">
    <source>
        <dbReference type="ARBA" id="ARBA00004496"/>
    </source>
</evidence>
<dbReference type="GO" id="GO:0006103">
    <property type="term" value="P:2-oxoglutarate metabolic process"/>
    <property type="evidence" value="ECO:0007669"/>
    <property type="project" value="TreeGrafter"/>
</dbReference>
<dbReference type="AlphaFoldDB" id="A0A2U2DPV0"/>
<evidence type="ECO:0000256" key="5">
    <source>
        <dbReference type="ARBA" id="ARBA00022630"/>
    </source>
</evidence>
<evidence type="ECO:0000256" key="6">
    <source>
        <dbReference type="ARBA" id="ARBA00022827"/>
    </source>
</evidence>
<comment type="subcellular location">
    <subcellularLocation>
        <location evidence="1">Cytoplasm</location>
    </subcellularLocation>
</comment>
<evidence type="ECO:0000256" key="7">
    <source>
        <dbReference type="ARBA" id="ARBA00023002"/>
    </source>
</evidence>
<evidence type="ECO:0000256" key="12">
    <source>
        <dbReference type="PIRSR" id="PIRSR000350-4"/>
    </source>
</evidence>
<feature type="binding site" evidence="11">
    <location>
        <begin position="195"/>
        <end position="202"/>
    </location>
    <ligand>
        <name>NAD(+)</name>
        <dbReference type="ChEBI" id="CHEBI:57540"/>
    </ligand>
</feature>
<evidence type="ECO:0000313" key="16">
    <source>
        <dbReference type="EMBL" id="PWE55337.1"/>
    </source>
</evidence>
<dbReference type="Pfam" id="PF07992">
    <property type="entry name" value="Pyr_redox_2"/>
    <property type="match status" value="1"/>
</dbReference>
<dbReference type="Pfam" id="PF02852">
    <property type="entry name" value="Pyr_redox_dim"/>
    <property type="match status" value="1"/>
</dbReference>
<dbReference type="OrthoDB" id="9776382at2"/>
<dbReference type="PRINTS" id="PR00368">
    <property type="entry name" value="FADPNR"/>
</dbReference>
<dbReference type="RefSeq" id="WP_109459034.1">
    <property type="nucleotide sequence ID" value="NZ_QFBC01000006.1"/>
</dbReference>
<dbReference type="SUPFAM" id="SSF51905">
    <property type="entry name" value="FAD/NAD(P)-binding domain"/>
    <property type="match status" value="1"/>
</dbReference>
<dbReference type="Proteomes" id="UP000245252">
    <property type="component" value="Unassembled WGS sequence"/>
</dbReference>
<gene>
    <name evidence="16" type="primary">lpdA</name>
    <name evidence="16" type="ORF">DEM27_14820</name>
</gene>
<feature type="binding site" evidence="11">
    <location>
        <position position="218"/>
    </location>
    <ligand>
        <name>NAD(+)</name>
        <dbReference type="ChEBI" id="CHEBI:57540"/>
    </ligand>
</feature>
<feature type="domain" description="FAD/NAD(P)-binding" evidence="15">
    <location>
        <begin position="5"/>
        <end position="341"/>
    </location>
</feature>
<comment type="miscellaneous">
    <text evidence="13">The active site is a redox-active disulfide bond.</text>
</comment>
<dbReference type="InterPro" id="IPR006258">
    <property type="entry name" value="Lipoamide_DH"/>
</dbReference>
<dbReference type="PIRSF" id="PIRSF000350">
    <property type="entry name" value="Mercury_reductase_MerA"/>
    <property type="match status" value="1"/>
</dbReference>
<dbReference type="GO" id="GO:0005737">
    <property type="term" value="C:cytoplasm"/>
    <property type="evidence" value="ECO:0007669"/>
    <property type="project" value="UniProtKB-SubCell"/>
</dbReference>
<feature type="binding site" evidence="11">
    <location>
        <position position="51"/>
    </location>
    <ligand>
        <name>FAD</name>
        <dbReference type="ChEBI" id="CHEBI:57692"/>
    </ligand>
</feature>
<keyword evidence="13" id="KW-0676">Redox-active center</keyword>
<feature type="active site" description="Proton acceptor" evidence="10">
    <location>
        <position position="460"/>
    </location>
</feature>
<protein>
    <recommendedName>
        <fullName evidence="4 13">Dihydrolipoyl dehydrogenase</fullName>
        <ecNumber evidence="3 13">1.8.1.4</ecNumber>
    </recommendedName>
</protein>
<dbReference type="InterPro" id="IPR023753">
    <property type="entry name" value="FAD/NAD-binding_dom"/>
</dbReference>
<name>A0A2U2DPV0_9HYPH</name>
<dbReference type="NCBIfam" id="TIGR01350">
    <property type="entry name" value="lipoamide_DH"/>
    <property type="match status" value="1"/>
</dbReference>
<dbReference type="InterPro" id="IPR036188">
    <property type="entry name" value="FAD/NAD-bd_sf"/>
</dbReference>
<dbReference type="SUPFAM" id="SSF55424">
    <property type="entry name" value="FAD/NAD-linked reductases, dimerisation (C-terminal) domain"/>
    <property type="match status" value="1"/>
</dbReference>
<evidence type="ECO:0000256" key="13">
    <source>
        <dbReference type="RuleBase" id="RU003692"/>
    </source>
</evidence>
<evidence type="ECO:0000313" key="17">
    <source>
        <dbReference type="Proteomes" id="UP000245252"/>
    </source>
</evidence>
<feature type="disulfide bond" description="Redox-active" evidence="12">
    <location>
        <begin position="42"/>
        <end position="47"/>
    </location>
</feature>
<feature type="domain" description="Pyridine nucleotide-disulphide oxidoreductase dimerisation" evidence="14">
    <location>
        <begin position="362"/>
        <end position="470"/>
    </location>
</feature>
<dbReference type="GO" id="GO:0004148">
    <property type="term" value="F:dihydrolipoyl dehydrogenase (NADH) activity"/>
    <property type="evidence" value="ECO:0007669"/>
    <property type="project" value="UniProtKB-EC"/>
</dbReference>
<feature type="binding site" evidence="11">
    <location>
        <position position="326"/>
    </location>
    <ligand>
        <name>FAD</name>
        <dbReference type="ChEBI" id="CHEBI:57692"/>
    </ligand>
</feature>
<keyword evidence="11" id="KW-0547">Nucleotide-binding</keyword>
<evidence type="ECO:0000256" key="9">
    <source>
        <dbReference type="ARBA" id="ARBA00049187"/>
    </source>
</evidence>
<dbReference type="PRINTS" id="PR00411">
    <property type="entry name" value="PNDRDTASEI"/>
</dbReference>
<evidence type="ECO:0000256" key="8">
    <source>
        <dbReference type="ARBA" id="ARBA00023027"/>
    </source>
</evidence>
<reference evidence="16 17" key="1">
    <citation type="submission" date="2018-05" db="EMBL/GenBank/DDBJ databases">
        <title>The draft genome of strain NS-104.</title>
        <authorList>
            <person name="Hang P."/>
            <person name="Jiang J."/>
        </authorList>
    </citation>
    <scope>NUCLEOTIDE SEQUENCE [LARGE SCALE GENOMIC DNA]</scope>
    <source>
        <strain evidence="16 17">NS-104</strain>
    </source>
</reference>
<comment type="caution">
    <text evidence="16">The sequence shown here is derived from an EMBL/GenBank/DDBJ whole genome shotgun (WGS) entry which is preliminary data.</text>
</comment>
<evidence type="ECO:0000259" key="15">
    <source>
        <dbReference type="Pfam" id="PF07992"/>
    </source>
</evidence>
<dbReference type="EC" id="1.8.1.4" evidence="3 13"/>
<evidence type="ECO:0000256" key="3">
    <source>
        <dbReference type="ARBA" id="ARBA00012608"/>
    </source>
</evidence>
<evidence type="ECO:0000256" key="4">
    <source>
        <dbReference type="ARBA" id="ARBA00016961"/>
    </source>
</evidence>
<keyword evidence="17" id="KW-1185">Reference proteome</keyword>
<keyword evidence="8 11" id="KW-0520">NAD</keyword>
<dbReference type="PANTHER" id="PTHR22912">
    <property type="entry name" value="DISULFIDE OXIDOREDUCTASE"/>
    <property type="match status" value="1"/>
</dbReference>
<keyword evidence="7 13" id="KW-0560">Oxidoreductase</keyword>